<dbReference type="PANTHER" id="PTHR44899:SF3">
    <property type="entry name" value="SERINE_THREONINE-PROTEIN KINASE NEK1"/>
    <property type="match status" value="1"/>
</dbReference>
<dbReference type="Gene3D" id="1.10.510.10">
    <property type="entry name" value="Transferase(Phosphotransferase) domain 1"/>
    <property type="match status" value="1"/>
</dbReference>
<evidence type="ECO:0000256" key="6">
    <source>
        <dbReference type="ARBA" id="ARBA00022840"/>
    </source>
</evidence>
<dbReference type="Proteomes" id="UP000237144">
    <property type="component" value="Unassembled WGS sequence"/>
</dbReference>
<proteinExistence type="predicted"/>
<dbReference type="STRING" id="741276.A0A2S5BB28"/>
<evidence type="ECO:0000256" key="8">
    <source>
        <dbReference type="ARBA" id="ARBA00048679"/>
    </source>
</evidence>
<feature type="compositionally biased region" description="Low complexity" evidence="10">
    <location>
        <begin position="622"/>
        <end position="647"/>
    </location>
</feature>
<dbReference type="PROSITE" id="PS50011">
    <property type="entry name" value="PROTEIN_KINASE_DOM"/>
    <property type="match status" value="1"/>
</dbReference>
<dbReference type="PANTHER" id="PTHR44899">
    <property type="entry name" value="CAMK FAMILY PROTEIN KINASE"/>
    <property type="match status" value="1"/>
</dbReference>
<feature type="compositionally biased region" description="Polar residues" evidence="10">
    <location>
        <begin position="684"/>
        <end position="696"/>
    </location>
</feature>
<dbReference type="SUPFAM" id="SSF56112">
    <property type="entry name" value="Protein kinase-like (PK-like)"/>
    <property type="match status" value="1"/>
</dbReference>
<dbReference type="InterPro" id="IPR011009">
    <property type="entry name" value="Kinase-like_dom_sf"/>
</dbReference>
<comment type="catalytic activity">
    <reaction evidence="8">
        <text>L-seryl-[protein] + ATP = O-phospho-L-seryl-[protein] + ADP + H(+)</text>
        <dbReference type="Rhea" id="RHEA:17989"/>
        <dbReference type="Rhea" id="RHEA-COMP:9863"/>
        <dbReference type="Rhea" id="RHEA-COMP:11604"/>
        <dbReference type="ChEBI" id="CHEBI:15378"/>
        <dbReference type="ChEBI" id="CHEBI:29999"/>
        <dbReference type="ChEBI" id="CHEBI:30616"/>
        <dbReference type="ChEBI" id="CHEBI:83421"/>
        <dbReference type="ChEBI" id="CHEBI:456216"/>
        <dbReference type="EC" id="2.7.11.1"/>
    </reaction>
</comment>
<evidence type="ECO:0000256" key="10">
    <source>
        <dbReference type="SAM" id="MobiDB-lite"/>
    </source>
</evidence>
<comment type="catalytic activity">
    <reaction evidence="7">
        <text>L-threonyl-[protein] + ATP = O-phospho-L-threonyl-[protein] + ADP + H(+)</text>
        <dbReference type="Rhea" id="RHEA:46608"/>
        <dbReference type="Rhea" id="RHEA-COMP:11060"/>
        <dbReference type="Rhea" id="RHEA-COMP:11605"/>
        <dbReference type="ChEBI" id="CHEBI:15378"/>
        <dbReference type="ChEBI" id="CHEBI:30013"/>
        <dbReference type="ChEBI" id="CHEBI:30616"/>
        <dbReference type="ChEBI" id="CHEBI:61977"/>
        <dbReference type="ChEBI" id="CHEBI:456216"/>
        <dbReference type="EC" id="2.7.11.1"/>
    </reaction>
</comment>
<evidence type="ECO:0000259" key="11">
    <source>
        <dbReference type="PROSITE" id="PS50011"/>
    </source>
</evidence>
<organism evidence="12 13">
    <name type="scientific">Rhodotorula taiwanensis</name>
    <dbReference type="NCBI Taxonomy" id="741276"/>
    <lineage>
        <taxon>Eukaryota</taxon>
        <taxon>Fungi</taxon>
        <taxon>Dikarya</taxon>
        <taxon>Basidiomycota</taxon>
        <taxon>Pucciniomycotina</taxon>
        <taxon>Microbotryomycetes</taxon>
        <taxon>Sporidiobolales</taxon>
        <taxon>Sporidiobolaceae</taxon>
        <taxon>Rhodotorula</taxon>
    </lineage>
</organism>
<name>A0A2S5BB28_9BASI</name>
<evidence type="ECO:0000256" key="7">
    <source>
        <dbReference type="ARBA" id="ARBA00047899"/>
    </source>
</evidence>
<dbReference type="EMBL" id="PJQD01000031">
    <property type="protein sequence ID" value="POY73958.1"/>
    <property type="molecule type" value="Genomic_DNA"/>
</dbReference>
<dbReference type="SMART" id="SM00220">
    <property type="entry name" value="S_TKc"/>
    <property type="match status" value="1"/>
</dbReference>
<sequence length="754" mass="82734">MGLAAKRSLVRDRSGYGMSAALGSFARAIGESKTRAPRCRQSAKLVVPQKETPFAHFPDSTRRSLTSLSAAMSARPGPQQRRKTLVGDHPVCTARSMDDSYESSDIIGHGSFGIIRKVVRKADGQVLARKELNYGRMDERDLKQLTEEVNILETLGSNDNIVRYYERFVDKPNNMLYILMEYCAGGDLAGVIQRCRKTNCILPEDVVWAYLTQITLALHDCHSETDVKGNKKPVILHRDIKPENVFLDERNNLKLGDFGLSKAMQQAAMTQTYVGTPYYMSPELINGQPYDVKSDIWALGCLIYELCAGHPPFHEARTQPELAVMIREGKIPDLPKPYSSHLGQVVKAMLRQNPKERPNTTQIKSLDSVKLQIRALELRKASRELRLRDQHVTAREKDLLARESAVLAREQAVCSRENAVRAAQDNVKDSESKLTQAWALYRMQLQQAYQAERENIKPVGQGQQHQHHHQQLPSLPTVEPEVVARVASRPSMVPRRPLDDRRSSAYGGMTAFPRTNSSSSLMSLDDTPSKEREASPSLRRRLASKSMHNLQAPGAASTPSRTMSASNDNLRATAAAQSARRSPSLISIPIAAPLPTSVSVMDLHSAHMYGGMPSPSPTLSIASAPPQLPSPQQQRHWSSPVPLSNYPSGPPPPAKTIPTPPLSSASYDDDVPSPFIKKPFATGRQPSAQPSATSAIGGSAARPGKPPILHRLLSTRAAAAAGFGRESPRQDQDGLPPGVPSRRASLVPRKSVGV</sequence>
<feature type="compositionally biased region" description="Polar residues" evidence="10">
    <location>
        <begin position="557"/>
        <end position="566"/>
    </location>
</feature>
<evidence type="ECO:0000256" key="9">
    <source>
        <dbReference type="PROSITE-ProRule" id="PRU10141"/>
    </source>
</evidence>
<dbReference type="InterPro" id="IPR008271">
    <property type="entry name" value="Ser/Thr_kinase_AS"/>
</dbReference>
<dbReference type="EC" id="2.7.11.1" evidence="1"/>
<reference evidence="12 13" key="1">
    <citation type="journal article" date="2018" name="Front. Microbiol.">
        <title>Prospects for Fungal Bioremediation of Acidic Radioactive Waste Sites: Characterization and Genome Sequence of Rhodotorula taiwanensis MD1149.</title>
        <authorList>
            <person name="Tkavc R."/>
            <person name="Matrosova V.Y."/>
            <person name="Grichenko O.E."/>
            <person name="Gostincar C."/>
            <person name="Volpe R.P."/>
            <person name="Klimenkova P."/>
            <person name="Gaidamakova E.K."/>
            <person name="Zhou C.E."/>
            <person name="Stewart B.J."/>
            <person name="Lyman M.G."/>
            <person name="Malfatti S.A."/>
            <person name="Rubinfeld B."/>
            <person name="Courtot M."/>
            <person name="Singh J."/>
            <person name="Dalgard C.L."/>
            <person name="Hamilton T."/>
            <person name="Frey K.G."/>
            <person name="Gunde-Cimerman N."/>
            <person name="Dugan L."/>
            <person name="Daly M.J."/>
        </authorList>
    </citation>
    <scope>NUCLEOTIDE SEQUENCE [LARGE SCALE GENOMIC DNA]</scope>
    <source>
        <strain evidence="12 13">MD1149</strain>
    </source>
</reference>
<dbReference type="AlphaFoldDB" id="A0A2S5BB28"/>
<dbReference type="PROSITE" id="PS00108">
    <property type="entry name" value="PROTEIN_KINASE_ST"/>
    <property type="match status" value="1"/>
</dbReference>
<dbReference type="OrthoDB" id="10250725at2759"/>
<dbReference type="InterPro" id="IPR051131">
    <property type="entry name" value="NEK_Ser/Thr_kinase_NIMA"/>
</dbReference>
<evidence type="ECO:0000256" key="4">
    <source>
        <dbReference type="ARBA" id="ARBA00022741"/>
    </source>
</evidence>
<evidence type="ECO:0000256" key="2">
    <source>
        <dbReference type="ARBA" id="ARBA00022527"/>
    </source>
</evidence>
<keyword evidence="6 9" id="KW-0067">ATP-binding</keyword>
<feature type="region of interest" description="Disordered" evidence="10">
    <location>
        <begin position="456"/>
        <end position="566"/>
    </location>
</feature>
<feature type="compositionally biased region" description="Pro residues" evidence="10">
    <location>
        <begin position="648"/>
        <end position="661"/>
    </location>
</feature>
<keyword evidence="3" id="KW-0808">Transferase</keyword>
<dbReference type="InterPro" id="IPR000719">
    <property type="entry name" value="Prot_kinase_dom"/>
</dbReference>
<keyword evidence="13" id="KW-1185">Reference proteome</keyword>
<gene>
    <name evidence="12" type="ORF">BMF94_3001</name>
</gene>
<evidence type="ECO:0000313" key="13">
    <source>
        <dbReference type="Proteomes" id="UP000237144"/>
    </source>
</evidence>
<evidence type="ECO:0000313" key="12">
    <source>
        <dbReference type="EMBL" id="POY73958.1"/>
    </source>
</evidence>
<keyword evidence="4 9" id="KW-0547">Nucleotide-binding</keyword>
<evidence type="ECO:0000256" key="3">
    <source>
        <dbReference type="ARBA" id="ARBA00022679"/>
    </source>
</evidence>
<dbReference type="InterPro" id="IPR017441">
    <property type="entry name" value="Protein_kinase_ATP_BS"/>
</dbReference>
<dbReference type="CDD" id="cd08217">
    <property type="entry name" value="STKc_Nek2"/>
    <property type="match status" value="1"/>
</dbReference>
<feature type="compositionally biased region" description="Polar residues" evidence="10">
    <location>
        <begin position="513"/>
        <end position="522"/>
    </location>
</feature>
<feature type="region of interest" description="Disordered" evidence="10">
    <location>
        <begin position="614"/>
        <end position="754"/>
    </location>
</feature>
<accession>A0A2S5BB28</accession>
<keyword evidence="5" id="KW-0418">Kinase</keyword>
<dbReference type="Gene3D" id="3.30.200.20">
    <property type="entry name" value="Phosphorylase Kinase, domain 1"/>
    <property type="match status" value="1"/>
</dbReference>
<feature type="domain" description="Protein kinase" evidence="11">
    <location>
        <begin position="101"/>
        <end position="371"/>
    </location>
</feature>
<dbReference type="GO" id="GO:0005524">
    <property type="term" value="F:ATP binding"/>
    <property type="evidence" value="ECO:0007669"/>
    <property type="project" value="UniProtKB-UniRule"/>
</dbReference>
<comment type="caution">
    <text evidence="12">The sequence shown here is derived from an EMBL/GenBank/DDBJ whole genome shotgun (WGS) entry which is preliminary data.</text>
</comment>
<dbReference type="GO" id="GO:0004674">
    <property type="term" value="F:protein serine/threonine kinase activity"/>
    <property type="evidence" value="ECO:0007669"/>
    <property type="project" value="UniProtKB-KW"/>
</dbReference>
<dbReference type="Pfam" id="PF00069">
    <property type="entry name" value="Pkinase"/>
    <property type="match status" value="1"/>
</dbReference>
<keyword evidence="2" id="KW-0723">Serine/threonine-protein kinase</keyword>
<feature type="binding site" evidence="9">
    <location>
        <position position="130"/>
    </location>
    <ligand>
        <name>ATP</name>
        <dbReference type="ChEBI" id="CHEBI:30616"/>
    </ligand>
</feature>
<evidence type="ECO:0000256" key="1">
    <source>
        <dbReference type="ARBA" id="ARBA00012513"/>
    </source>
</evidence>
<dbReference type="PROSITE" id="PS00107">
    <property type="entry name" value="PROTEIN_KINASE_ATP"/>
    <property type="match status" value="1"/>
</dbReference>
<evidence type="ECO:0000256" key="5">
    <source>
        <dbReference type="ARBA" id="ARBA00022777"/>
    </source>
</evidence>
<protein>
    <recommendedName>
        <fullName evidence="1">non-specific serine/threonine protein kinase</fullName>
        <ecNumber evidence="1">2.7.11.1</ecNumber>
    </recommendedName>
</protein>